<organism evidence="2">
    <name type="scientific">Fusarium oxysporum f. sp. melonis 26406</name>
    <dbReference type="NCBI Taxonomy" id="1089452"/>
    <lineage>
        <taxon>Eukaryota</taxon>
        <taxon>Fungi</taxon>
        <taxon>Dikarya</taxon>
        <taxon>Ascomycota</taxon>
        <taxon>Pezizomycotina</taxon>
        <taxon>Sordariomycetes</taxon>
        <taxon>Hypocreomycetidae</taxon>
        <taxon>Hypocreales</taxon>
        <taxon>Nectriaceae</taxon>
        <taxon>Fusarium</taxon>
        <taxon>Fusarium oxysporum species complex</taxon>
    </lineage>
</organism>
<dbReference type="AlphaFoldDB" id="W9YW85"/>
<accession>W9YW85</accession>
<reference evidence="2" key="2">
    <citation type="submission" date="2014-02" db="EMBL/GenBank/DDBJ databases">
        <title>Annotation of the Genome Sequence of Fusarium oxysporum f. sp. melonis 26406.</title>
        <authorList>
            <consortium name="The Broad Institute Genomics Platform"/>
            <person name="Ma L.-J."/>
            <person name="Corby-Kistler H."/>
            <person name="Broz K."/>
            <person name="Gale L.R."/>
            <person name="Jonkers W."/>
            <person name="O'Donnell K."/>
            <person name="Ploetz R."/>
            <person name="Steinberg C."/>
            <person name="Schwartz D.C."/>
            <person name="VanEtten H."/>
            <person name="Zhou S."/>
            <person name="Young S.K."/>
            <person name="Zeng Q."/>
            <person name="Gargeya S."/>
            <person name="Fitzgerald M."/>
            <person name="Abouelleil A."/>
            <person name="Alvarado L."/>
            <person name="Chapman S.B."/>
            <person name="Gainer-Dewar J."/>
            <person name="Goldberg J."/>
            <person name="Griggs A."/>
            <person name="Gujja S."/>
            <person name="Hansen M."/>
            <person name="Howarth C."/>
            <person name="Imamovic A."/>
            <person name="Ireland A."/>
            <person name="Larimer J."/>
            <person name="McCowan C."/>
            <person name="Murphy C."/>
            <person name="Pearson M."/>
            <person name="Poon T.W."/>
            <person name="Priest M."/>
            <person name="Roberts A."/>
            <person name="Saif S."/>
            <person name="Shea T."/>
            <person name="Sykes S."/>
            <person name="Wortman J."/>
            <person name="Nusbaum C."/>
            <person name="Birren B."/>
        </authorList>
    </citation>
    <scope>NUCLEOTIDE SEQUENCE</scope>
    <source>
        <strain evidence="2">26406</strain>
    </source>
</reference>
<gene>
    <name evidence="2" type="ORF">FOMG_19781</name>
</gene>
<proteinExistence type="predicted"/>
<keyword evidence="1" id="KW-1133">Transmembrane helix</keyword>
<feature type="transmembrane region" description="Helical" evidence="1">
    <location>
        <begin position="51"/>
        <end position="69"/>
    </location>
</feature>
<protein>
    <submittedName>
        <fullName evidence="2">Uncharacterized protein</fullName>
    </submittedName>
</protein>
<name>W9YW85_FUSOX</name>
<dbReference type="Proteomes" id="UP000030703">
    <property type="component" value="Unassembled WGS sequence"/>
</dbReference>
<evidence type="ECO:0000313" key="2">
    <source>
        <dbReference type="EMBL" id="EXK23440.1"/>
    </source>
</evidence>
<feature type="transmembrane region" description="Helical" evidence="1">
    <location>
        <begin position="20"/>
        <end position="39"/>
    </location>
</feature>
<dbReference type="HOGENOM" id="CLU_2483462_0_0_1"/>
<sequence>MSTTQEILGPHYHGFLKVTIFNGVMSTATDATILLLPIAILRGLRLQGKKLGVMMIIMTGGLWVFNFPAERLNADAQQRALGISVDG</sequence>
<evidence type="ECO:0000256" key="1">
    <source>
        <dbReference type="SAM" id="Phobius"/>
    </source>
</evidence>
<reference evidence="2" key="1">
    <citation type="submission" date="2012-04" db="EMBL/GenBank/DDBJ databases">
        <title>The Genome Sequence of Fusarium oxysporum melonis.</title>
        <authorList>
            <consortium name="The Broad Institute Genome Sequencing Platform"/>
            <person name="Ma L.-J."/>
            <person name="Gale L.R."/>
            <person name="Schwartz D.C."/>
            <person name="Zhou S."/>
            <person name="Corby-Kistler H."/>
            <person name="Young S.K."/>
            <person name="Zeng Q."/>
            <person name="Gargeya S."/>
            <person name="Fitzgerald M."/>
            <person name="Haas B."/>
            <person name="Abouelleil A."/>
            <person name="Alvarado L."/>
            <person name="Arachchi H.M."/>
            <person name="Berlin A."/>
            <person name="Brown A."/>
            <person name="Chapman S.B."/>
            <person name="Chen Z."/>
            <person name="Dunbar C."/>
            <person name="Freedman E."/>
            <person name="Gearin G."/>
            <person name="Goldberg J."/>
            <person name="Griggs A."/>
            <person name="Gujja S."/>
            <person name="Heiman D."/>
            <person name="Howarth C."/>
            <person name="Larson L."/>
            <person name="Lui A."/>
            <person name="MacDonald P.J.P."/>
            <person name="Montmayeur A."/>
            <person name="Murphy C."/>
            <person name="Neiman D."/>
            <person name="Pearson M."/>
            <person name="Priest M."/>
            <person name="Roberts A."/>
            <person name="Saif S."/>
            <person name="Shea T."/>
            <person name="Shenoy N."/>
            <person name="Sisk P."/>
            <person name="Stolte C."/>
            <person name="Sykes S."/>
            <person name="Wortman J."/>
            <person name="Nusbaum C."/>
            <person name="Birren B."/>
        </authorList>
    </citation>
    <scope>NUCLEOTIDE SEQUENCE</scope>
    <source>
        <strain evidence="2">26406</strain>
    </source>
</reference>
<keyword evidence="1" id="KW-0812">Transmembrane</keyword>
<dbReference type="EMBL" id="KI980883">
    <property type="protein sequence ID" value="EXK23440.1"/>
    <property type="molecule type" value="Genomic_DNA"/>
</dbReference>
<keyword evidence="1" id="KW-0472">Membrane</keyword>
<dbReference type="VEuPathDB" id="FungiDB:FOMG_19781"/>